<gene>
    <name evidence="1" type="ORF">Q9L58_010215</name>
</gene>
<organism evidence="1 2">
    <name type="scientific">Discina gigas</name>
    <dbReference type="NCBI Taxonomy" id="1032678"/>
    <lineage>
        <taxon>Eukaryota</taxon>
        <taxon>Fungi</taxon>
        <taxon>Dikarya</taxon>
        <taxon>Ascomycota</taxon>
        <taxon>Pezizomycotina</taxon>
        <taxon>Pezizomycetes</taxon>
        <taxon>Pezizales</taxon>
        <taxon>Discinaceae</taxon>
        <taxon>Discina</taxon>
    </lineage>
</organism>
<evidence type="ECO:0000313" key="2">
    <source>
        <dbReference type="Proteomes" id="UP001447188"/>
    </source>
</evidence>
<reference evidence="1 2" key="1">
    <citation type="submission" date="2024-02" db="EMBL/GenBank/DDBJ databases">
        <title>Discinaceae phylogenomics.</title>
        <authorList>
            <person name="Dirks A.C."/>
            <person name="James T.Y."/>
        </authorList>
    </citation>
    <scope>NUCLEOTIDE SEQUENCE [LARGE SCALE GENOMIC DNA]</scope>
    <source>
        <strain evidence="1 2">ACD0624</strain>
    </source>
</reference>
<accession>A0ABR3G4U3</accession>
<proteinExistence type="predicted"/>
<dbReference type="EMBL" id="JBBBZM010000337">
    <property type="protein sequence ID" value="KAL0630934.1"/>
    <property type="molecule type" value="Genomic_DNA"/>
</dbReference>
<keyword evidence="2" id="KW-1185">Reference proteome</keyword>
<name>A0ABR3G4U3_9PEZI</name>
<evidence type="ECO:0000313" key="1">
    <source>
        <dbReference type="EMBL" id="KAL0630934.1"/>
    </source>
</evidence>
<comment type="caution">
    <text evidence="1">The sequence shown here is derived from an EMBL/GenBank/DDBJ whole genome shotgun (WGS) entry which is preliminary data.</text>
</comment>
<dbReference type="Proteomes" id="UP001447188">
    <property type="component" value="Unassembled WGS sequence"/>
</dbReference>
<sequence length="218" mass="22865">MAKYKIEFFNDHGVDGTYAVFTSPPTVGDGSTVYTNSWMSFPTPPGGDFKITVTSNFDAWVGTSPSFPAPGVVVETGQTAAVKIGTTVIPMVVKDGRPSFNLKGITANAKAGSFGIVTGMDFTMPNSRYMIGLAQLDSNGNPAPTASILANNNAATYITPVVRFFIGEFKYIPGTVVNFAEASAISAKIDFSSSEAGGMTTAIVKHLSTGAFQVKYVA</sequence>
<protein>
    <submittedName>
        <fullName evidence="1">Uncharacterized protein</fullName>
    </submittedName>
</protein>